<name>A0AAD9JUN8_9ANNE</name>
<keyword evidence="2" id="KW-1185">Reference proteome</keyword>
<proteinExistence type="predicted"/>
<protein>
    <submittedName>
        <fullName evidence="1">Uncharacterized protein</fullName>
    </submittedName>
</protein>
<comment type="caution">
    <text evidence="1">The sequence shown here is derived from an EMBL/GenBank/DDBJ whole genome shotgun (WGS) entry which is preliminary data.</text>
</comment>
<sequence>MPLDRSDGAYQGETFWCQVWINAHGKPHIAEAFLYNQGRAKEKYLSAQWSCVVDISPDKFSALGVSLVVNNSCNEPTNLLSIHTIRKTDRYSKRFTICLGGAIKREYSNYHQLVEWVEVNRIFGADLTKSKQDKYVNSFPKRSKFIARSDVVDTAVIHNIKQVWAVKNRDLFVCEVELPYGRLHHYRDPRWKDIEPIKNAFMHKFAEEIINRTSKVHRDVIWLQDLQ</sequence>
<dbReference type="EMBL" id="JAODUP010000164">
    <property type="protein sequence ID" value="KAK2158743.1"/>
    <property type="molecule type" value="Genomic_DNA"/>
</dbReference>
<gene>
    <name evidence="1" type="ORF">LSH36_164g00040</name>
</gene>
<dbReference type="AlphaFoldDB" id="A0AAD9JUN8"/>
<dbReference type="Proteomes" id="UP001208570">
    <property type="component" value="Unassembled WGS sequence"/>
</dbReference>
<reference evidence="1" key="1">
    <citation type="journal article" date="2023" name="Mol. Biol. Evol.">
        <title>Third-Generation Sequencing Reveals the Adaptive Role of the Epigenome in Three Deep-Sea Polychaetes.</title>
        <authorList>
            <person name="Perez M."/>
            <person name="Aroh O."/>
            <person name="Sun Y."/>
            <person name="Lan Y."/>
            <person name="Juniper S.K."/>
            <person name="Young C.R."/>
            <person name="Angers B."/>
            <person name="Qian P.Y."/>
        </authorList>
    </citation>
    <scope>NUCLEOTIDE SEQUENCE</scope>
    <source>
        <strain evidence="1">P08H-3</strain>
    </source>
</reference>
<evidence type="ECO:0000313" key="1">
    <source>
        <dbReference type="EMBL" id="KAK2158743.1"/>
    </source>
</evidence>
<evidence type="ECO:0000313" key="2">
    <source>
        <dbReference type="Proteomes" id="UP001208570"/>
    </source>
</evidence>
<accession>A0AAD9JUN8</accession>
<organism evidence="1 2">
    <name type="scientific">Paralvinella palmiformis</name>
    <dbReference type="NCBI Taxonomy" id="53620"/>
    <lineage>
        <taxon>Eukaryota</taxon>
        <taxon>Metazoa</taxon>
        <taxon>Spiralia</taxon>
        <taxon>Lophotrochozoa</taxon>
        <taxon>Annelida</taxon>
        <taxon>Polychaeta</taxon>
        <taxon>Sedentaria</taxon>
        <taxon>Canalipalpata</taxon>
        <taxon>Terebellida</taxon>
        <taxon>Terebelliformia</taxon>
        <taxon>Alvinellidae</taxon>
        <taxon>Paralvinella</taxon>
    </lineage>
</organism>